<keyword evidence="2" id="KW-1003">Cell membrane</keyword>
<feature type="transmembrane region" description="Helical" evidence="6">
    <location>
        <begin position="101"/>
        <end position="123"/>
    </location>
</feature>
<evidence type="ECO:0000256" key="6">
    <source>
        <dbReference type="SAM" id="Phobius"/>
    </source>
</evidence>
<dbReference type="InterPro" id="IPR036259">
    <property type="entry name" value="MFS_trans_sf"/>
</dbReference>
<dbReference type="Pfam" id="PF07690">
    <property type="entry name" value="MFS_1"/>
    <property type="match status" value="1"/>
</dbReference>
<dbReference type="SUPFAM" id="SSF103473">
    <property type="entry name" value="MFS general substrate transporter"/>
    <property type="match status" value="1"/>
</dbReference>
<feature type="domain" description="Major facilitator superfamily (MFS) profile" evidence="7">
    <location>
        <begin position="100"/>
        <end position="493"/>
    </location>
</feature>
<feature type="transmembrane region" description="Helical" evidence="6">
    <location>
        <begin position="452"/>
        <end position="471"/>
    </location>
</feature>
<proteinExistence type="predicted"/>
<dbReference type="PROSITE" id="PS50850">
    <property type="entry name" value="MFS"/>
    <property type="match status" value="1"/>
</dbReference>
<keyword evidence="3 6" id="KW-0812">Transmembrane</keyword>
<protein>
    <recommendedName>
        <fullName evidence="7">Major facilitator superfamily (MFS) profile domain-containing protein</fullName>
    </recommendedName>
</protein>
<dbReference type="InterPro" id="IPR011701">
    <property type="entry name" value="MFS"/>
</dbReference>
<comment type="subcellular location">
    <subcellularLocation>
        <location evidence="1">Cell membrane</location>
        <topology evidence="1">Multi-pass membrane protein</topology>
    </subcellularLocation>
</comment>
<feature type="transmembrane region" description="Helical" evidence="6">
    <location>
        <begin position="385"/>
        <end position="402"/>
    </location>
</feature>
<feature type="transmembrane region" description="Helical" evidence="6">
    <location>
        <begin position="429"/>
        <end position="446"/>
    </location>
</feature>
<dbReference type="InterPro" id="IPR050189">
    <property type="entry name" value="MFS_Efflux_Transporters"/>
</dbReference>
<keyword evidence="4 6" id="KW-1133">Transmembrane helix</keyword>
<evidence type="ECO:0000256" key="5">
    <source>
        <dbReference type="ARBA" id="ARBA00023136"/>
    </source>
</evidence>
<evidence type="ECO:0000256" key="1">
    <source>
        <dbReference type="ARBA" id="ARBA00004651"/>
    </source>
</evidence>
<dbReference type="AlphaFoldDB" id="A0A1T3NN70"/>
<feature type="transmembrane region" description="Helical" evidence="6">
    <location>
        <begin position="224"/>
        <end position="248"/>
    </location>
</feature>
<feature type="transmembrane region" description="Helical" evidence="6">
    <location>
        <begin position="295"/>
        <end position="318"/>
    </location>
</feature>
<feature type="transmembrane region" description="Helical" evidence="6">
    <location>
        <begin position="191"/>
        <end position="212"/>
    </location>
</feature>
<evidence type="ECO:0000313" key="9">
    <source>
        <dbReference type="Proteomes" id="UP000190037"/>
    </source>
</evidence>
<organism evidence="8 9">
    <name type="scientific">Embleya scabrispora</name>
    <dbReference type="NCBI Taxonomy" id="159449"/>
    <lineage>
        <taxon>Bacteria</taxon>
        <taxon>Bacillati</taxon>
        <taxon>Actinomycetota</taxon>
        <taxon>Actinomycetes</taxon>
        <taxon>Kitasatosporales</taxon>
        <taxon>Streptomycetaceae</taxon>
        <taxon>Embleya</taxon>
    </lineage>
</organism>
<name>A0A1T3NN70_9ACTN</name>
<comment type="caution">
    <text evidence="8">The sequence shown here is derived from an EMBL/GenBank/DDBJ whole genome shotgun (WGS) entry which is preliminary data.</text>
</comment>
<dbReference type="GO" id="GO:0005886">
    <property type="term" value="C:plasma membrane"/>
    <property type="evidence" value="ECO:0007669"/>
    <property type="project" value="UniProtKB-SubCell"/>
</dbReference>
<feature type="transmembrane region" description="Helical" evidence="6">
    <location>
        <begin position="135"/>
        <end position="158"/>
    </location>
</feature>
<dbReference type="EMBL" id="MWQN01000003">
    <property type="protein sequence ID" value="OPC78229.1"/>
    <property type="molecule type" value="Genomic_DNA"/>
</dbReference>
<dbReference type="PANTHER" id="PTHR43124:SF10">
    <property type="entry name" value="PURINE EFFLUX PUMP PBUE"/>
    <property type="match status" value="1"/>
</dbReference>
<keyword evidence="5 6" id="KW-0472">Membrane</keyword>
<accession>A0A1T3NN70</accession>
<feature type="transmembrane region" description="Helical" evidence="6">
    <location>
        <begin position="363"/>
        <end position="379"/>
    </location>
</feature>
<dbReference type="CDD" id="cd17324">
    <property type="entry name" value="MFS_NepI_like"/>
    <property type="match status" value="1"/>
</dbReference>
<dbReference type="PANTHER" id="PTHR43124">
    <property type="entry name" value="PURINE EFFLUX PUMP PBUE"/>
    <property type="match status" value="1"/>
</dbReference>
<evidence type="ECO:0000256" key="3">
    <source>
        <dbReference type="ARBA" id="ARBA00022692"/>
    </source>
</evidence>
<dbReference type="STRING" id="159449.B4N89_39295"/>
<dbReference type="Proteomes" id="UP000190037">
    <property type="component" value="Unassembled WGS sequence"/>
</dbReference>
<dbReference type="Gene3D" id="1.20.1250.20">
    <property type="entry name" value="MFS general substrate transporter like domains"/>
    <property type="match status" value="2"/>
</dbReference>
<reference evidence="8 9" key="1">
    <citation type="submission" date="2017-03" db="EMBL/GenBank/DDBJ databases">
        <title>Draft genome sequence of Streptomyces scabrisporus NF3, endophyte isolated from Amphipterygium adstringens.</title>
        <authorList>
            <person name="Vazquez M."/>
            <person name="Ceapa C.D."/>
            <person name="Rodriguez Luna D."/>
            <person name="Sanchez Esquivel S."/>
        </authorList>
    </citation>
    <scope>NUCLEOTIDE SEQUENCE [LARGE SCALE GENOMIC DNA]</scope>
    <source>
        <strain evidence="8 9">NF3</strain>
    </source>
</reference>
<evidence type="ECO:0000256" key="2">
    <source>
        <dbReference type="ARBA" id="ARBA00022475"/>
    </source>
</evidence>
<sequence>MRSSAESASWKARSARSTMRSTCDLGISRMSRVTLATLAGSGSPRIAFSPGPRGPDPAHPPLEGWAEALAHTIVVGTVTRGSVIAHPRVRNGKGAVMRLRLIVLAVGTFAMGVDTFVIAPILGPMADDLDVSRTAAGWLITAFALAYALGGPVLAAAVGHRAPRGLLLGGLVVFAVGNALNAVAGTYGSAMIGRALAGAGASLYTVNALAVARATARPGREGQAASVVVGGLTTAIVLGLPLGAWLGSTTGWRVALWLIVGLAAVAGAGIAAVVPDLSGLPRRTLRERVAPLTDLRVVVILAATLLCLTTSWTVYTYFDTVTRPATDGDAGRTSLILLTFGIGAVCGNLLVGRLADRFGPARTIVVAAPLLTAVAALVPVSSRSMAAACVVVPLWGLLHWMINVPQQLRVTAAAPDAVPLVLGLHQSTIYLGISTGGAAGAAGFALGGRAGIGWAALATGVPALVVLAWSLRVGSGSRDELRSAPVEAPVTSG</sequence>
<dbReference type="GO" id="GO:0022857">
    <property type="term" value="F:transmembrane transporter activity"/>
    <property type="evidence" value="ECO:0007669"/>
    <property type="project" value="InterPro"/>
</dbReference>
<evidence type="ECO:0000313" key="8">
    <source>
        <dbReference type="EMBL" id="OPC78229.1"/>
    </source>
</evidence>
<feature type="transmembrane region" description="Helical" evidence="6">
    <location>
        <begin position="254"/>
        <end position="274"/>
    </location>
</feature>
<dbReference type="InterPro" id="IPR020846">
    <property type="entry name" value="MFS_dom"/>
</dbReference>
<gene>
    <name evidence="8" type="ORF">B4N89_39295</name>
</gene>
<feature type="transmembrane region" description="Helical" evidence="6">
    <location>
        <begin position="165"/>
        <end position="185"/>
    </location>
</feature>
<evidence type="ECO:0000256" key="4">
    <source>
        <dbReference type="ARBA" id="ARBA00022989"/>
    </source>
</evidence>
<keyword evidence="9" id="KW-1185">Reference proteome</keyword>
<feature type="transmembrane region" description="Helical" evidence="6">
    <location>
        <begin position="330"/>
        <end position="351"/>
    </location>
</feature>
<evidence type="ECO:0000259" key="7">
    <source>
        <dbReference type="PROSITE" id="PS50850"/>
    </source>
</evidence>